<evidence type="ECO:0000256" key="6">
    <source>
        <dbReference type="ARBA" id="ARBA00023132"/>
    </source>
</evidence>
<evidence type="ECO:0000256" key="9">
    <source>
        <dbReference type="SAM" id="MobiDB-lite"/>
    </source>
</evidence>
<evidence type="ECO:0000256" key="2">
    <source>
        <dbReference type="ARBA" id="ARBA00022448"/>
    </source>
</evidence>
<keyword evidence="6" id="KW-0906">Nuclear pore complex</keyword>
<comment type="subcellular location">
    <subcellularLocation>
        <location evidence="1">Nucleus</location>
        <location evidence="1">Nuclear pore complex</location>
    </subcellularLocation>
</comment>
<keyword evidence="11" id="KW-1185">Reference proteome</keyword>
<dbReference type="GO" id="GO:0006406">
    <property type="term" value="P:mRNA export from nucleus"/>
    <property type="evidence" value="ECO:0007669"/>
    <property type="project" value="TreeGrafter"/>
</dbReference>
<feature type="coiled-coil region" evidence="8">
    <location>
        <begin position="658"/>
        <end position="688"/>
    </location>
</feature>
<evidence type="ECO:0000313" key="10">
    <source>
        <dbReference type="EMBL" id="TFK55814.1"/>
    </source>
</evidence>
<feature type="region of interest" description="Disordered" evidence="9">
    <location>
        <begin position="563"/>
        <end position="586"/>
    </location>
</feature>
<dbReference type="GO" id="GO:0017056">
    <property type="term" value="F:structural constituent of nuclear pore"/>
    <property type="evidence" value="ECO:0007669"/>
    <property type="project" value="InterPro"/>
</dbReference>
<feature type="compositionally biased region" description="Basic and acidic residues" evidence="9">
    <location>
        <begin position="566"/>
        <end position="577"/>
    </location>
</feature>
<dbReference type="PANTHER" id="PTHR13257:SF0">
    <property type="entry name" value="NUCLEAR PORE COMPLEX PROTEIN NUP88"/>
    <property type="match status" value="1"/>
</dbReference>
<dbReference type="GO" id="GO:0000056">
    <property type="term" value="P:ribosomal small subunit export from nucleus"/>
    <property type="evidence" value="ECO:0007669"/>
    <property type="project" value="InterPro"/>
</dbReference>
<keyword evidence="2" id="KW-0813">Transport</keyword>
<accession>A0A5C3NDN2</accession>
<dbReference type="PANTHER" id="PTHR13257">
    <property type="entry name" value="NUCLEOPORIN NUP84-RELATED"/>
    <property type="match status" value="1"/>
</dbReference>
<gene>
    <name evidence="10" type="ORF">OE88DRAFT_1804607</name>
</gene>
<sequence>MDEDIDWTDILRDHPIFKAKDETSNASGKAKMSEADLAVSALSKYTQLDPGDDGMSPSGRRQVMAARDGDLIVAAGDELRITSLGESKLNPGMSKSYKTLYTPNLAFEITQLAVNPNGKLLAVAGEYQVAVVVLPKPGFAKLVTPNVDCKSIQVGQFYHASATSIPIAKVEWHPWGEGGSTLLVMTVDGKLREYDVSVDPEEPQQTLLFVPERKKRSYIAQDETERVVASFALGKGKADWGPLTVYAVMKSGDIYAICPYMPINSSVPSDYVHSLDCFVAAKRQQLAQEGDTPESDALDAIYEYQHKYVAALMKQLPSGTVDPTDTRPNSMHPPSTIKVKPARQGPFLMQPAPRELNGSEDPYATDIAYLTFDVPEDFGEADTERLGIVTVAYDDGRVDVCLDVEKIEPKWDTKPKMDRGLPMLAVYETIDLGLLPMLARLSSEGMNDKPSNHPVILTDPVHDDAVYVYHAFGLHALHLGSVLQSLTTALQGDELGMEVAVGKSDAAVVRPMLSTFSGEQKVLNPVISVVIPSDIYLTSGIFVLTSTREIACFSLMLDIDEPQEPSEEKSATIEGPKDLSVSLRKSPEGPPAYVGLLGSDPYEPPEIYSNFSAQPPKDRPAAMRSDMITPDSLRFLGSTIEHFVHQIGAVRLAQRHAETRHELQIQEYQRQQEKLQELVSRCGELKGAQHIATLDKVKRLQDAQKALFRRLDRTLQAMMRKVSPELSQHEKKWFDELKRMKGEVLGATRYDEDSLATRVNLLRREYDRLLPSLKELQAKEAERKRRQAQNNQGLGLTQAFELGERSNEERVRIHALEEEISRLAARLDISLGNPPPLRT</sequence>
<name>A0A5C3NDN2_9AGAM</name>
<dbReference type="OrthoDB" id="341482at2759"/>
<dbReference type="GO" id="GO:0006606">
    <property type="term" value="P:protein import into nucleus"/>
    <property type="evidence" value="ECO:0007669"/>
    <property type="project" value="TreeGrafter"/>
</dbReference>
<dbReference type="InterPro" id="IPR037700">
    <property type="entry name" value="NUP88/NUP82"/>
</dbReference>
<dbReference type="GO" id="GO:0000055">
    <property type="term" value="P:ribosomal large subunit export from nucleus"/>
    <property type="evidence" value="ECO:0007669"/>
    <property type="project" value="InterPro"/>
</dbReference>
<dbReference type="STRING" id="5364.A0A5C3NDN2"/>
<evidence type="ECO:0000313" key="11">
    <source>
        <dbReference type="Proteomes" id="UP000305948"/>
    </source>
</evidence>
<evidence type="ECO:0008006" key="12">
    <source>
        <dbReference type="Google" id="ProtNLM"/>
    </source>
</evidence>
<keyword evidence="3" id="KW-0509">mRNA transport</keyword>
<dbReference type="InterPro" id="IPR019321">
    <property type="entry name" value="Nucleoporin_Nup88"/>
</dbReference>
<evidence type="ECO:0000256" key="1">
    <source>
        <dbReference type="ARBA" id="ARBA00004567"/>
    </source>
</evidence>
<evidence type="ECO:0000256" key="3">
    <source>
        <dbReference type="ARBA" id="ARBA00022816"/>
    </source>
</evidence>
<keyword evidence="8" id="KW-0175">Coiled coil</keyword>
<dbReference type="Proteomes" id="UP000305948">
    <property type="component" value="Unassembled WGS sequence"/>
</dbReference>
<dbReference type="Pfam" id="PF10168">
    <property type="entry name" value="Nup88"/>
    <property type="match status" value="1"/>
</dbReference>
<dbReference type="SUPFAM" id="SSF50978">
    <property type="entry name" value="WD40 repeat-like"/>
    <property type="match status" value="1"/>
</dbReference>
<evidence type="ECO:0000256" key="5">
    <source>
        <dbReference type="ARBA" id="ARBA00023010"/>
    </source>
</evidence>
<keyword evidence="4" id="KW-0653">Protein transport</keyword>
<evidence type="ECO:0000256" key="7">
    <source>
        <dbReference type="ARBA" id="ARBA00023242"/>
    </source>
</evidence>
<keyword evidence="5" id="KW-0811">Translocation</keyword>
<reference evidence="10 11" key="1">
    <citation type="journal article" date="2019" name="Nat. Ecol. Evol.">
        <title>Megaphylogeny resolves global patterns of mushroom evolution.</title>
        <authorList>
            <person name="Varga T."/>
            <person name="Krizsan K."/>
            <person name="Foldi C."/>
            <person name="Dima B."/>
            <person name="Sanchez-Garcia M."/>
            <person name="Sanchez-Ramirez S."/>
            <person name="Szollosi G.J."/>
            <person name="Szarkandi J.G."/>
            <person name="Papp V."/>
            <person name="Albert L."/>
            <person name="Andreopoulos W."/>
            <person name="Angelini C."/>
            <person name="Antonin V."/>
            <person name="Barry K.W."/>
            <person name="Bougher N.L."/>
            <person name="Buchanan P."/>
            <person name="Buyck B."/>
            <person name="Bense V."/>
            <person name="Catcheside P."/>
            <person name="Chovatia M."/>
            <person name="Cooper J."/>
            <person name="Damon W."/>
            <person name="Desjardin D."/>
            <person name="Finy P."/>
            <person name="Geml J."/>
            <person name="Haridas S."/>
            <person name="Hughes K."/>
            <person name="Justo A."/>
            <person name="Karasinski D."/>
            <person name="Kautmanova I."/>
            <person name="Kiss B."/>
            <person name="Kocsube S."/>
            <person name="Kotiranta H."/>
            <person name="LaButti K.M."/>
            <person name="Lechner B.E."/>
            <person name="Liimatainen K."/>
            <person name="Lipzen A."/>
            <person name="Lukacs Z."/>
            <person name="Mihaltcheva S."/>
            <person name="Morgado L.N."/>
            <person name="Niskanen T."/>
            <person name="Noordeloos M.E."/>
            <person name="Ohm R.A."/>
            <person name="Ortiz-Santana B."/>
            <person name="Ovrebo C."/>
            <person name="Racz N."/>
            <person name="Riley R."/>
            <person name="Savchenko A."/>
            <person name="Shiryaev A."/>
            <person name="Soop K."/>
            <person name="Spirin V."/>
            <person name="Szebenyi C."/>
            <person name="Tomsovsky M."/>
            <person name="Tulloss R.E."/>
            <person name="Uehling J."/>
            <person name="Grigoriev I.V."/>
            <person name="Vagvolgyi C."/>
            <person name="Papp T."/>
            <person name="Martin F.M."/>
            <person name="Miettinen O."/>
            <person name="Hibbett D.S."/>
            <person name="Nagy L.G."/>
        </authorList>
    </citation>
    <scope>NUCLEOTIDE SEQUENCE [LARGE SCALE GENOMIC DNA]</scope>
    <source>
        <strain evidence="10 11">OMC1185</strain>
    </source>
</reference>
<dbReference type="AlphaFoldDB" id="A0A5C3NDN2"/>
<proteinExistence type="predicted"/>
<protein>
    <recommendedName>
        <fullName evidence="12">Nucleoporin Nup82</fullName>
    </recommendedName>
</protein>
<evidence type="ECO:0000256" key="4">
    <source>
        <dbReference type="ARBA" id="ARBA00022927"/>
    </source>
</evidence>
<keyword evidence="7" id="KW-0539">Nucleus</keyword>
<evidence type="ECO:0000256" key="8">
    <source>
        <dbReference type="SAM" id="Coils"/>
    </source>
</evidence>
<dbReference type="GO" id="GO:0005643">
    <property type="term" value="C:nuclear pore"/>
    <property type="evidence" value="ECO:0007669"/>
    <property type="project" value="UniProtKB-SubCell"/>
</dbReference>
<organism evidence="10 11">
    <name type="scientific">Heliocybe sulcata</name>
    <dbReference type="NCBI Taxonomy" id="5364"/>
    <lineage>
        <taxon>Eukaryota</taxon>
        <taxon>Fungi</taxon>
        <taxon>Dikarya</taxon>
        <taxon>Basidiomycota</taxon>
        <taxon>Agaricomycotina</taxon>
        <taxon>Agaricomycetes</taxon>
        <taxon>Gloeophyllales</taxon>
        <taxon>Gloeophyllaceae</taxon>
        <taxon>Heliocybe</taxon>
    </lineage>
</organism>
<dbReference type="EMBL" id="ML213504">
    <property type="protein sequence ID" value="TFK55814.1"/>
    <property type="molecule type" value="Genomic_DNA"/>
</dbReference>
<dbReference type="InterPro" id="IPR036322">
    <property type="entry name" value="WD40_repeat_dom_sf"/>
</dbReference>
<feature type="region of interest" description="Disordered" evidence="9">
    <location>
        <begin position="781"/>
        <end position="801"/>
    </location>
</feature>